<evidence type="ECO:0000256" key="8">
    <source>
        <dbReference type="ARBA" id="ARBA00022679"/>
    </source>
</evidence>
<dbReference type="Pfam" id="PF09445">
    <property type="entry name" value="Methyltransf_15"/>
    <property type="match status" value="1"/>
</dbReference>
<evidence type="ECO:0000313" key="25">
    <source>
        <dbReference type="EMBL" id="JAQ08877.1"/>
    </source>
</evidence>
<evidence type="ECO:0000256" key="3">
    <source>
        <dbReference type="ARBA" id="ARBA00004604"/>
    </source>
</evidence>
<keyword evidence="6" id="KW-0597">Phosphoprotein</keyword>
<comment type="catalytic activity">
    <reaction evidence="16">
        <text>a 5'-end (N(2),N(7)-dimethyl 5'-triphosphoguanosine)-ribonucleoside in snRNA + S-adenosyl-L-methionine = a 5'-end (N(2),N(2),N(7)-trimethyl 5'-triphosphoguanosine)-ribonucleoside in snRNA + S-adenosyl-L-homocysteine + H(+)</text>
        <dbReference type="Rhea" id="RHEA:78479"/>
        <dbReference type="Rhea" id="RHEA-COMP:19087"/>
        <dbReference type="Rhea" id="RHEA-COMP:19089"/>
        <dbReference type="ChEBI" id="CHEBI:15378"/>
        <dbReference type="ChEBI" id="CHEBI:57856"/>
        <dbReference type="ChEBI" id="CHEBI:59789"/>
        <dbReference type="ChEBI" id="CHEBI:167623"/>
        <dbReference type="ChEBI" id="CHEBI:172880"/>
    </reaction>
    <physiologicalReaction direction="left-to-right" evidence="16">
        <dbReference type="Rhea" id="RHEA:78480"/>
    </physiologicalReaction>
</comment>
<name>A0A0A9XRW9_LYGHE</name>
<dbReference type="SUPFAM" id="SSF53335">
    <property type="entry name" value="S-adenosyl-L-methionine-dependent methyltransferases"/>
    <property type="match status" value="1"/>
</dbReference>
<comment type="subcellular location">
    <subcellularLocation>
        <location evidence="2">Cytoplasm</location>
    </subcellularLocation>
    <subcellularLocation>
        <location evidence="1">Nucleus</location>
        <location evidence="1">Cajal body</location>
    </subcellularLocation>
    <subcellularLocation>
        <location evidence="3">Nucleus</location>
        <location evidence="3">Nucleolus</location>
    </subcellularLocation>
</comment>
<feature type="region of interest" description="Disordered" evidence="23">
    <location>
        <begin position="440"/>
        <end position="484"/>
    </location>
</feature>
<feature type="compositionally biased region" description="Basic residues" evidence="23">
    <location>
        <begin position="647"/>
        <end position="661"/>
    </location>
</feature>
<keyword evidence="12" id="KW-0539">Nucleus</keyword>
<dbReference type="Gene3D" id="3.40.50.150">
    <property type="entry name" value="Vaccinia Virus protein VP39"/>
    <property type="match status" value="1"/>
</dbReference>
<gene>
    <name evidence="24" type="primary">Tgs1_0</name>
    <name evidence="25" type="synonym">Tgs1_1</name>
    <name evidence="24" type="ORF">CM83_60213</name>
    <name evidence="25" type="ORF">g.71756</name>
</gene>
<dbReference type="PANTHER" id="PTHR14741:SF32">
    <property type="entry name" value="TRIMETHYLGUANOSINE SYNTHASE"/>
    <property type="match status" value="1"/>
</dbReference>
<evidence type="ECO:0000256" key="12">
    <source>
        <dbReference type="ARBA" id="ARBA00023242"/>
    </source>
</evidence>
<evidence type="ECO:0000256" key="17">
    <source>
        <dbReference type="ARBA" id="ARBA00049075"/>
    </source>
</evidence>
<evidence type="ECO:0000256" key="20">
    <source>
        <dbReference type="ARBA" id="ARBA00064494"/>
    </source>
</evidence>
<dbReference type="CDD" id="cd02440">
    <property type="entry name" value="AdoMet_MTases"/>
    <property type="match status" value="1"/>
</dbReference>
<accession>A0A0A9XRW9</accession>
<dbReference type="PANTHER" id="PTHR14741">
    <property type="entry name" value="S-ADENOSYLMETHIONINE-DEPENDENT METHYLTRANSFERASE RELATED"/>
    <property type="match status" value="1"/>
</dbReference>
<comment type="catalytic activity">
    <reaction evidence="14">
        <text>a 5'-end (N(2),N(7)-dimethyl 5'-triphosphoguanosine)-ribonucleoside in snoRNA + S-adenosyl-L-methionine = a 5'-end (N(2),N(2),N(7)-trimethyl 5'-triphosphoguanosine)-ribonucleoside in snoRNA + S-adenosyl-L-homocysteine + H(+)</text>
        <dbReference type="Rhea" id="RHEA:78507"/>
        <dbReference type="Rhea" id="RHEA-COMP:19088"/>
        <dbReference type="Rhea" id="RHEA-COMP:19090"/>
        <dbReference type="ChEBI" id="CHEBI:15378"/>
        <dbReference type="ChEBI" id="CHEBI:57856"/>
        <dbReference type="ChEBI" id="CHEBI:59789"/>
        <dbReference type="ChEBI" id="CHEBI:167623"/>
        <dbReference type="ChEBI" id="CHEBI:172880"/>
    </reaction>
    <physiologicalReaction direction="left-to-right" evidence="14">
        <dbReference type="Rhea" id="RHEA:78508"/>
    </physiologicalReaction>
</comment>
<dbReference type="AlphaFoldDB" id="A0A0A9XRW9"/>
<protein>
    <recommendedName>
        <fullName evidence="4">Trimethylguanosine synthase</fullName>
    </recommendedName>
    <alternativeName>
        <fullName evidence="18">Cap-specific guanine-N(2) methyltransferase</fullName>
    </alternativeName>
    <alternativeName>
        <fullName evidence="21">Nuclear receptor coactivator 6-interacting protein</fullName>
    </alternativeName>
    <alternativeName>
        <fullName evidence="22">PRIP-interacting protein with methyltransferase motif</fullName>
    </alternativeName>
</protein>
<comment type="catalytic activity">
    <reaction evidence="17">
        <text>a 5'-end (N(7)-methyl 5'-triphosphoguanosine)-ribonucleoside in snRNA + S-adenosyl-L-methionine = a 5'-end (N(2),N(7)-dimethyl 5'-triphosphoguanosine)-ribonucleoside in snRNA + S-adenosyl-L-homocysteine + H(+)</text>
        <dbReference type="Rhea" id="RHEA:78471"/>
        <dbReference type="Rhea" id="RHEA-COMP:19085"/>
        <dbReference type="Rhea" id="RHEA-COMP:19087"/>
        <dbReference type="ChEBI" id="CHEBI:15378"/>
        <dbReference type="ChEBI" id="CHEBI:57856"/>
        <dbReference type="ChEBI" id="CHEBI:59789"/>
        <dbReference type="ChEBI" id="CHEBI:156461"/>
        <dbReference type="ChEBI" id="CHEBI:172880"/>
    </reaction>
    <physiologicalReaction direction="left-to-right" evidence="17">
        <dbReference type="Rhea" id="RHEA:78472"/>
    </physiologicalReaction>
</comment>
<evidence type="ECO:0000256" key="11">
    <source>
        <dbReference type="ARBA" id="ARBA00023163"/>
    </source>
</evidence>
<evidence type="ECO:0000256" key="6">
    <source>
        <dbReference type="ARBA" id="ARBA00022553"/>
    </source>
</evidence>
<evidence type="ECO:0000256" key="1">
    <source>
        <dbReference type="ARBA" id="ARBA00004408"/>
    </source>
</evidence>
<reference evidence="24" key="1">
    <citation type="journal article" date="2014" name="PLoS ONE">
        <title>Transcriptome-Based Identification of ABC Transporters in the Western Tarnished Plant Bug Lygus hesperus.</title>
        <authorList>
            <person name="Hull J.J."/>
            <person name="Chaney K."/>
            <person name="Geib S.M."/>
            <person name="Fabrick J.A."/>
            <person name="Brent C.S."/>
            <person name="Walsh D."/>
            <person name="Lavine L.C."/>
        </authorList>
    </citation>
    <scope>NUCLEOTIDE SEQUENCE</scope>
</reference>
<evidence type="ECO:0000256" key="4">
    <source>
        <dbReference type="ARBA" id="ARBA00018517"/>
    </source>
</evidence>
<feature type="compositionally biased region" description="Basic and acidic residues" evidence="23">
    <location>
        <begin position="367"/>
        <end position="383"/>
    </location>
</feature>
<comment type="similarity">
    <text evidence="13">Belongs to the methyltransferase superfamily. Trimethylguanosine synthase family.</text>
</comment>
<evidence type="ECO:0000256" key="7">
    <source>
        <dbReference type="ARBA" id="ARBA00022603"/>
    </source>
</evidence>
<evidence type="ECO:0000256" key="14">
    <source>
        <dbReference type="ARBA" id="ARBA00047418"/>
    </source>
</evidence>
<evidence type="ECO:0000256" key="2">
    <source>
        <dbReference type="ARBA" id="ARBA00004496"/>
    </source>
</evidence>
<dbReference type="FunFam" id="3.40.50.150:FF:000066">
    <property type="entry name" value="Trimethylguanosine synthase 1"/>
    <property type="match status" value="1"/>
</dbReference>
<keyword evidence="8" id="KW-0808">Transferase</keyword>
<reference evidence="25" key="3">
    <citation type="journal article" date="2016" name="Gigascience">
        <title>De novo construction of an expanded transcriptome assembly for the western tarnished plant bug, Lygus hesperus.</title>
        <authorList>
            <person name="Tassone E.E."/>
            <person name="Geib S.M."/>
            <person name="Hall B."/>
            <person name="Fabrick J.A."/>
            <person name="Brent C.S."/>
            <person name="Hull J.J."/>
        </authorList>
    </citation>
    <scope>NUCLEOTIDE SEQUENCE</scope>
</reference>
<feature type="region of interest" description="Disordered" evidence="23">
    <location>
        <begin position="600"/>
        <end position="665"/>
    </location>
</feature>
<evidence type="ECO:0000256" key="18">
    <source>
        <dbReference type="ARBA" id="ARBA00049790"/>
    </source>
</evidence>
<evidence type="ECO:0000256" key="22">
    <source>
        <dbReference type="ARBA" id="ARBA00081504"/>
    </source>
</evidence>
<comment type="subunit">
    <text evidence="20">May form homooligomers. Interacts with CREBBP/CBP, EED/WAIT1, EP300/P300, NCOA6/PRIP, PPARBP/PBP and SMN.</text>
</comment>
<proteinExistence type="inferred from homology"/>
<sequence length="877" mass="98437">MIEDNSYEPLAEVYLSLNDNPSGDNSIYCLCSRVVISGSDLCEEFPSEPFLPADLLQPTTRVPEVRPSVESVESPISPPVQTTKKKENEEAVSCYCSASHCSTDEHDSVREAALHSDSGADLSETSKDQDWDRYWATHGEQVVWESWIKKYGEYIDPVFYNSRVHDDFTEETQFNVTAESESGKRSFSGLLDSIHEEAERNGTSGEDVLDYSQLDLDNFSEISEASGAGDDYFRLRSCSRSSRSSLQTDSLTNVTPMTAYSSELSCSAEESSVQSTSNSFISSSDSISSNEVQWQTLWVDHFNEQYKACYEAFFSRFDASTPPDESYPTVFEDNPNPADADLLTESAYDYTLDDPSSKDEVTVILGDSDHEGNKENISKDDTAKPPVQRRRGKSKVSAIKEANSVGYLLQSLRSLTVCQESGMEEDNKTQDKDPIIEETDTSEVARSEHPSLELSQSDGDLTTFSPRESVTSPPHLDAVTSYDESEAKSSDVCTVINCDSSDEGPQMMKNLKRVHDPGQSSIDKMKGAFNLMGFRFNEDRPRIRKANVIYRKRNIRHHNRMLKLPRQNRRIIFDDDGNPSVINRAKQFLQGIAGEVKLPEEAVENRQLEPDDFSEKDDDTTTDEEDENFLSAEENGGNASGAEKKERPLKRRKRKLRKRKPNAAMPEEIRQNEKLKKWWYQRYRLFSKFDEGILLDEESWYSVTPEKVSKYIAERCQCDLIVDACCGAGGNSIQFAFTCERVISIDIDPVKIELAKHNARVYGVEDRIEFVVGDFLQLAPTLQADVVFLSPPWGGPSYMTNHTFSLDSIPVPGGGEALYNAAMGITPNIVYYLPKNINTDQLVRMVGPGGAVEVEQNFLDKKLIAVTAYFGELVESI</sequence>
<evidence type="ECO:0000256" key="19">
    <source>
        <dbReference type="ARBA" id="ARBA00057179"/>
    </source>
</evidence>
<dbReference type="EMBL" id="GBHO01022021">
    <property type="protein sequence ID" value="JAG21583.1"/>
    <property type="molecule type" value="Transcribed_RNA"/>
</dbReference>
<reference evidence="24" key="2">
    <citation type="submission" date="2014-07" db="EMBL/GenBank/DDBJ databases">
        <authorList>
            <person name="Hull J."/>
        </authorList>
    </citation>
    <scope>NUCLEOTIDE SEQUENCE</scope>
</reference>
<dbReference type="InterPro" id="IPR019012">
    <property type="entry name" value="RNA_cap_Gua-N2-MeTrfase"/>
</dbReference>
<keyword evidence="9" id="KW-0949">S-adenosyl-L-methionine</keyword>
<dbReference type="GO" id="GO:0071164">
    <property type="term" value="F:RNA cap trimethylguanosine synthase activity"/>
    <property type="evidence" value="ECO:0007669"/>
    <property type="project" value="TreeGrafter"/>
</dbReference>
<keyword evidence="5" id="KW-0963">Cytoplasm</keyword>
<evidence type="ECO:0000256" key="21">
    <source>
        <dbReference type="ARBA" id="ARBA00079339"/>
    </source>
</evidence>
<comment type="catalytic activity">
    <reaction evidence="15">
        <text>a 5'-end (N(7)-methyl 5'-triphosphoguanosine)-ribonucleoside in snoRNA + S-adenosyl-L-methionine = a 5'-end (N(2),N(7)-dimethyl 5'-triphosphoguanosine)-ribonucleoside in snoRNA + S-adenosyl-L-homocysteine + H(+)</text>
        <dbReference type="Rhea" id="RHEA:78475"/>
        <dbReference type="Rhea" id="RHEA-COMP:19086"/>
        <dbReference type="Rhea" id="RHEA-COMP:19088"/>
        <dbReference type="ChEBI" id="CHEBI:15378"/>
        <dbReference type="ChEBI" id="CHEBI:57856"/>
        <dbReference type="ChEBI" id="CHEBI:59789"/>
        <dbReference type="ChEBI" id="CHEBI:156461"/>
        <dbReference type="ChEBI" id="CHEBI:172880"/>
    </reaction>
    <physiologicalReaction direction="left-to-right" evidence="15">
        <dbReference type="Rhea" id="RHEA:78476"/>
    </physiologicalReaction>
</comment>
<feature type="compositionally biased region" description="Basic and acidic residues" evidence="23">
    <location>
        <begin position="600"/>
        <end position="609"/>
    </location>
</feature>
<dbReference type="GO" id="GO:0015030">
    <property type="term" value="C:Cajal body"/>
    <property type="evidence" value="ECO:0007669"/>
    <property type="project" value="UniProtKB-SubCell"/>
</dbReference>
<evidence type="ECO:0000256" key="9">
    <source>
        <dbReference type="ARBA" id="ARBA00022691"/>
    </source>
</evidence>
<keyword evidence="10" id="KW-0805">Transcription regulation</keyword>
<keyword evidence="7" id="KW-0489">Methyltransferase</keyword>
<dbReference type="EMBL" id="GDHC01009752">
    <property type="protein sequence ID" value="JAQ08877.1"/>
    <property type="molecule type" value="Transcribed_RNA"/>
</dbReference>
<evidence type="ECO:0000256" key="15">
    <source>
        <dbReference type="ARBA" id="ARBA00048740"/>
    </source>
</evidence>
<evidence type="ECO:0000256" key="23">
    <source>
        <dbReference type="SAM" id="MobiDB-lite"/>
    </source>
</evidence>
<dbReference type="GO" id="GO:0005730">
    <property type="term" value="C:nucleolus"/>
    <property type="evidence" value="ECO:0007669"/>
    <property type="project" value="UniProtKB-SubCell"/>
</dbReference>
<keyword evidence="11" id="KW-0804">Transcription</keyword>
<organism evidence="24">
    <name type="scientific">Lygus hesperus</name>
    <name type="common">Western plant bug</name>
    <dbReference type="NCBI Taxonomy" id="30085"/>
    <lineage>
        <taxon>Eukaryota</taxon>
        <taxon>Metazoa</taxon>
        <taxon>Ecdysozoa</taxon>
        <taxon>Arthropoda</taxon>
        <taxon>Hexapoda</taxon>
        <taxon>Insecta</taxon>
        <taxon>Pterygota</taxon>
        <taxon>Neoptera</taxon>
        <taxon>Paraneoptera</taxon>
        <taxon>Hemiptera</taxon>
        <taxon>Heteroptera</taxon>
        <taxon>Panheteroptera</taxon>
        <taxon>Cimicomorpha</taxon>
        <taxon>Miridae</taxon>
        <taxon>Mirini</taxon>
        <taxon>Lygus</taxon>
    </lineage>
</organism>
<feature type="region of interest" description="Disordered" evidence="23">
    <location>
        <begin position="367"/>
        <end position="396"/>
    </location>
</feature>
<dbReference type="GO" id="GO:0005737">
    <property type="term" value="C:cytoplasm"/>
    <property type="evidence" value="ECO:0007669"/>
    <property type="project" value="UniProtKB-SubCell"/>
</dbReference>
<comment type="function">
    <text evidence="19">Catalyzes the 2 serial methylation steps for the conversion of the 7-monomethylguanosine (m(7)G) caps of snRNAs and snoRNAs to a 2,2,7-trimethylguanosine (m(2,2,7)G) cap structure. The enzyme is specific for guanine, and N7 methylation must precede N2 methylation. Hypermethylation of the m7G cap of U snRNAs leads to their concentration in nuclear foci, their colocalization with coilin and the formation of canonical Cajal bodies (CBs). Plays a role in transcriptional regulation.</text>
</comment>
<feature type="compositionally biased region" description="Acidic residues" evidence="23">
    <location>
        <begin position="610"/>
        <end position="628"/>
    </location>
</feature>
<evidence type="ECO:0000256" key="10">
    <source>
        <dbReference type="ARBA" id="ARBA00023015"/>
    </source>
</evidence>
<feature type="compositionally biased region" description="Polar residues" evidence="23">
    <location>
        <begin position="453"/>
        <end position="472"/>
    </location>
</feature>
<evidence type="ECO:0000256" key="5">
    <source>
        <dbReference type="ARBA" id="ARBA00022490"/>
    </source>
</evidence>
<evidence type="ECO:0000256" key="16">
    <source>
        <dbReference type="ARBA" id="ARBA00048763"/>
    </source>
</evidence>
<evidence type="ECO:0000313" key="24">
    <source>
        <dbReference type="EMBL" id="JAG21583.1"/>
    </source>
</evidence>
<dbReference type="InterPro" id="IPR029063">
    <property type="entry name" value="SAM-dependent_MTases_sf"/>
</dbReference>
<evidence type="ECO:0000256" key="13">
    <source>
        <dbReference type="ARBA" id="ARBA00025783"/>
    </source>
</evidence>